<dbReference type="EMBL" id="CAJVQC010002242">
    <property type="protein sequence ID" value="CAG8508095.1"/>
    <property type="molecule type" value="Genomic_DNA"/>
</dbReference>
<evidence type="ECO:0000313" key="2">
    <source>
        <dbReference type="Proteomes" id="UP000789920"/>
    </source>
</evidence>
<comment type="caution">
    <text evidence="1">The sequence shown here is derived from an EMBL/GenBank/DDBJ whole genome shotgun (WGS) entry which is preliminary data.</text>
</comment>
<accession>A0ACA9L329</accession>
<keyword evidence="2" id="KW-1185">Reference proteome</keyword>
<organism evidence="1 2">
    <name type="scientific">Racocetra persica</name>
    <dbReference type="NCBI Taxonomy" id="160502"/>
    <lineage>
        <taxon>Eukaryota</taxon>
        <taxon>Fungi</taxon>
        <taxon>Fungi incertae sedis</taxon>
        <taxon>Mucoromycota</taxon>
        <taxon>Glomeromycotina</taxon>
        <taxon>Glomeromycetes</taxon>
        <taxon>Diversisporales</taxon>
        <taxon>Gigasporaceae</taxon>
        <taxon>Racocetra</taxon>
    </lineage>
</organism>
<reference evidence="1" key="1">
    <citation type="submission" date="2021-06" db="EMBL/GenBank/DDBJ databases">
        <authorList>
            <person name="Kallberg Y."/>
            <person name="Tangrot J."/>
            <person name="Rosling A."/>
        </authorList>
    </citation>
    <scope>NUCLEOTIDE SEQUENCE</scope>
    <source>
        <strain evidence="1">MA461A</strain>
    </source>
</reference>
<protein>
    <submittedName>
        <fullName evidence="1">22670_t:CDS:1</fullName>
    </submittedName>
</protein>
<dbReference type="Proteomes" id="UP000789920">
    <property type="component" value="Unassembled WGS sequence"/>
</dbReference>
<name>A0ACA9L329_9GLOM</name>
<proteinExistence type="predicted"/>
<evidence type="ECO:0000313" key="1">
    <source>
        <dbReference type="EMBL" id="CAG8508095.1"/>
    </source>
</evidence>
<gene>
    <name evidence="1" type="ORF">RPERSI_LOCUS2131</name>
</gene>
<sequence>MPLLILQKLLGHDSIRTTILYWRNPYEKPFAGKIPVNEKDFDDILAGKRKSPITENFPQTPKILEPAIKGEKPIISAITNEISPKIQGKFSLNSIKPKSNQPENSQLLALTANNEERFNQKEQILLEKIRNLEEQLTQIQTENSNLKQVKRMSTEKLLWIIENSPYRCRGEAIGNDQTIQYAFEVLHERKEIDCETAYCFEHEPPKNYVPSNFKNGC</sequence>